<comment type="function">
    <text evidence="6">Bidirectionally degrades single-stranded DNA into large acid-insoluble oligonucleotides, which are then degraded further into small acid-soluble oligonucleotides.</text>
</comment>
<comment type="catalytic activity">
    <reaction evidence="6">
        <text>Exonucleolytic cleavage in either 5'- to 3'- or 3'- to 5'-direction to yield nucleoside 5'-phosphates.</text>
        <dbReference type="EC" id="3.1.11.6"/>
    </reaction>
</comment>
<keyword evidence="8" id="KW-1185">Reference proteome</keyword>
<accession>A0ABP9QX18</accession>
<dbReference type="EMBL" id="BAABLD010000011">
    <property type="protein sequence ID" value="GAA5168990.1"/>
    <property type="molecule type" value="Genomic_DNA"/>
</dbReference>
<dbReference type="NCBIfam" id="NF002140">
    <property type="entry name" value="PRK00977.1-4"/>
    <property type="match status" value="1"/>
</dbReference>
<dbReference type="EC" id="3.1.11.6" evidence="6"/>
<evidence type="ECO:0000256" key="6">
    <source>
        <dbReference type="HAMAP-Rule" id="MF_00337"/>
    </source>
</evidence>
<evidence type="ECO:0000256" key="2">
    <source>
        <dbReference type="ARBA" id="ARBA00022490"/>
    </source>
</evidence>
<dbReference type="Pfam" id="PF02609">
    <property type="entry name" value="Exonuc_VII_S"/>
    <property type="match status" value="1"/>
</dbReference>
<reference evidence="8" key="1">
    <citation type="journal article" date="2019" name="Int. J. Syst. Evol. Microbiol.">
        <title>The Global Catalogue of Microorganisms (GCM) 10K type strain sequencing project: providing services to taxonomists for standard genome sequencing and annotation.</title>
        <authorList>
            <consortium name="The Broad Institute Genomics Platform"/>
            <consortium name="The Broad Institute Genome Sequencing Center for Infectious Disease"/>
            <person name="Wu L."/>
            <person name="Ma J."/>
        </authorList>
    </citation>
    <scope>NUCLEOTIDE SEQUENCE [LARGE SCALE GENOMIC DNA]</scope>
    <source>
        <strain evidence="8">JCM 18715</strain>
    </source>
</reference>
<protein>
    <recommendedName>
        <fullName evidence="6">Exodeoxyribonuclease 7 small subunit</fullName>
        <ecNumber evidence="6">3.1.11.6</ecNumber>
    </recommendedName>
    <alternativeName>
        <fullName evidence="6">Exodeoxyribonuclease VII small subunit</fullName>
        <shortName evidence="6">Exonuclease VII small subunit</shortName>
    </alternativeName>
</protein>
<keyword evidence="4 6" id="KW-0378">Hydrolase</keyword>
<comment type="subunit">
    <text evidence="6">Heterooligomer composed of large and small subunits.</text>
</comment>
<evidence type="ECO:0000256" key="1">
    <source>
        <dbReference type="ARBA" id="ARBA00009998"/>
    </source>
</evidence>
<dbReference type="NCBIfam" id="TIGR01280">
    <property type="entry name" value="xseB"/>
    <property type="match status" value="1"/>
</dbReference>
<evidence type="ECO:0000256" key="4">
    <source>
        <dbReference type="ARBA" id="ARBA00022801"/>
    </source>
</evidence>
<dbReference type="InterPro" id="IPR003761">
    <property type="entry name" value="Exonuc_VII_S"/>
</dbReference>
<sequence>MKSADAAGKRVNDADSSIPSRFEDAVAELEALVVAMEGGDLSLEDSLRAFERGSVLLRHCRSTLESAEQRIRVLENDALKDFDPGQNNNS</sequence>
<comment type="caution">
    <text evidence="7">The sequence shown here is derived from an EMBL/GenBank/DDBJ whole genome shotgun (WGS) entry which is preliminary data.</text>
</comment>
<dbReference type="RefSeq" id="WP_345533901.1">
    <property type="nucleotide sequence ID" value="NZ_BAABLD010000011.1"/>
</dbReference>
<dbReference type="InterPro" id="IPR037004">
    <property type="entry name" value="Exonuc_VII_ssu_sf"/>
</dbReference>
<keyword evidence="2 6" id="KW-0963">Cytoplasm</keyword>
<organism evidence="7 8">
    <name type="scientific">Viridibacterium curvum</name>
    <dbReference type="NCBI Taxonomy" id="1101404"/>
    <lineage>
        <taxon>Bacteria</taxon>
        <taxon>Pseudomonadati</taxon>
        <taxon>Pseudomonadota</taxon>
        <taxon>Betaproteobacteria</taxon>
        <taxon>Rhodocyclales</taxon>
        <taxon>Rhodocyclaceae</taxon>
        <taxon>Viridibacterium</taxon>
    </lineage>
</organism>
<evidence type="ECO:0000313" key="7">
    <source>
        <dbReference type="EMBL" id="GAA5168990.1"/>
    </source>
</evidence>
<dbReference type="Gene3D" id="1.10.287.1040">
    <property type="entry name" value="Exonuclease VII, small subunit"/>
    <property type="match status" value="1"/>
</dbReference>
<dbReference type="Proteomes" id="UP001500547">
    <property type="component" value="Unassembled WGS sequence"/>
</dbReference>
<evidence type="ECO:0000313" key="8">
    <source>
        <dbReference type="Proteomes" id="UP001500547"/>
    </source>
</evidence>
<dbReference type="PANTHER" id="PTHR34137">
    <property type="entry name" value="EXODEOXYRIBONUCLEASE 7 SMALL SUBUNIT"/>
    <property type="match status" value="1"/>
</dbReference>
<dbReference type="SUPFAM" id="SSF116842">
    <property type="entry name" value="XseB-like"/>
    <property type="match status" value="1"/>
</dbReference>
<evidence type="ECO:0000256" key="3">
    <source>
        <dbReference type="ARBA" id="ARBA00022722"/>
    </source>
</evidence>
<keyword evidence="5 6" id="KW-0269">Exonuclease</keyword>
<comment type="similarity">
    <text evidence="1 6">Belongs to the XseB family.</text>
</comment>
<gene>
    <name evidence="6" type="primary">xseB</name>
    <name evidence="7" type="ORF">GCM10025770_29900</name>
</gene>
<name>A0ABP9QX18_9RHOO</name>
<dbReference type="PANTHER" id="PTHR34137:SF1">
    <property type="entry name" value="EXODEOXYRIBONUCLEASE 7 SMALL SUBUNIT"/>
    <property type="match status" value="1"/>
</dbReference>
<comment type="subcellular location">
    <subcellularLocation>
        <location evidence="6">Cytoplasm</location>
    </subcellularLocation>
</comment>
<dbReference type="NCBIfam" id="NF002141">
    <property type="entry name" value="PRK00977.1-5"/>
    <property type="match status" value="1"/>
</dbReference>
<proteinExistence type="inferred from homology"/>
<keyword evidence="3 6" id="KW-0540">Nuclease</keyword>
<evidence type="ECO:0000256" key="5">
    <source>
        <dbReference type="ARBA" id="ARBA00022839"/>
    </source>
</evidence>
<dbReference type="HAMAP" id="MF_00337">
    <property type="entry name" value="Exonuc_7_S"/>
    <property type="match status" value="1"/>
</dbReference>